<protein>
    <submittedName>
        <fullName evidence="1">Uncharacterized protein</fullName>
    </submittedName>
</protein>
<dbReference type="AlphaFoldDB" id="A0A1K0G372"/>
<accession>A0A1K0G372</accession>
<proteinExistence type="predicted"/>
<sequence length="133" mass="15038">MTEAAKLIVIAATFFFLMIGSWAAILEVLPHFGTDYILDAKFLWNTVASMRMLPGTKHALSEGLGVAERFRWETVPVDAVYVARYEVFRRRLSIRFHTSARFIHKDPSVHAKFEVSGCCDCEGVDRNRGIKSA</sequence>
<evidence type="ECO:0000313" key="1">
    <source>
        <dbReference type="EMBL" id="SAM81862.1"/>
    </source>
</evidence>
<reference evidence="2" key="1">
    <citation type="submission" date="2016-04" db="EMBL/GenBank/DDBJ databases">
        <authorList>
            <person name="Guldener U."/>
            <person name="Guldener U."/>
        </authorList>
    </citation>
    <scope>NUCLEOTIDE SEQUENCE [LARGE SCALE GENOMIC DNA]</scope>
    <source>
        <strain evidence="2">UB2112</strain>
    </source>
</reference>
<gene>
    <name evidence="1" type="ORF">UBRO_20039</name>
</gene>
<dbReference type="Proteomes" id="UP000179920">
    <property type="component" value="Chromosome VI"/>
</dbReference>
<name>A0A1K0G372_9BASI</name>
<dbReference type="EMBL" id="LT558122">
    <property type="protein sequence ID" value="SAM81862.1"/>
    <property type="molecule type" value="Genomic_DNA"/>
</dbReference>
<evidence type="ECO:0000313" key="2">
    <source>
        <dbReference type="Proteomes" id="UP000179920"/>
    </source>
</evidence>
<organism evidence="1 2">
    <name type="scientific">Ustilago bromivora</name>
    <dbReference type="NCBI Taxonomy" id="307758"/>
    <lineage>
        <taxon>Eukaryota</taxon>
        <taxon>Fungi</taxon>
        <taxon>Dikarya</taxon>
        <taxon>Basidiomycota</taxon>
        <taxon>Ustilaginomycotina</taxon>
        <taxon>Ustilaginomycetes</taxon>
        <taxon>Ustilaginales</taxon>
        <taxon>Ustilaginaceae</taxon>
        <taxon>Ustilago</taxon>
    </lineage>
</organism>